<evidence type="ECO:0000313" key="1">
    <source>
        <dbReference type="EMBL" id="CAI6087165.1"/>
    </source>
</evidence>
<reference evidence="1" key="1">
    <citation type="submission" date="2023-01" db="EMBL/GenBank/DDBJ databases">
        <authorList>
            <person name="Piombo E."/>
        </authorList>
    </citation>
    <scope>NUCLEOTIDE SEQUENCE</scope>
</reference>
<organism evidence="1 2">
    <name type="scientific">Clonostachys chloroleuca</name>
    <dbReference type="NCBI Taxonomy" id="1926264"/>
    <lineage>
        <taxon>Eukaryota</taxon>
        <taxon>Fungi</taxon>
        <taxon>Dikarya</taxon>
        <taxon>Ascomycota</taxon>
        <taxon>Pezizomycotina</taxon>
        <taxon>Sordariomycetes</taxon>
        <taxon>Hypocreomycetidae</taxon>
        <taxon>Hypocreales</taxon>
        <taxon>Bionectriaceae</taxon>
        <taxon>Clonostachys</taxon>
    </lineage>
</organism>
<proteinExistence type="predicted"/>
<sequence>MGNEVNGSADERITPWLCLASGAVWRDPVRAGHTQATGNFIAREFTDDYQPALGLHVIGPGLYSAAVGAAGAAGAGCPLLG</sequence>
<keyword evidence="2" id="KW-1185">Reference proteome</keyword>
<accession>A0AA35LZ64</accession>
<gene>
    <name evidence="1" type="ORF">CCHLO57077_00016687</name>
</gene>
<protein>
    <submittedName>
        <fullName evidence="1">Uncharacterized protein</fullName>
    </submittedName>
</protein>
<dbReference type="Proteomes" id="UP001160390">
    <property type="component" value="Unassembled WGS sequence"/>
</dbReference>
<evidence type="ECO:0000313" key="2">
    <source>
        <dbReference type="Proteomes" id="UP001160390"/>
    </source>
</evidence>
<comment type="caution">
    <text evidence="1">The sequence shown here is derived from an EMBL/GenBank/DDBJ whole genome shotgun (WGS) entry which is preliminary data.</text>
</comment>
<dbReference type="AlphaFoldDB" id="A0AA35LZ64"/>
<name>A0AA35LZ64_9HYPO</name>
<dbReference type="EMBL" id="CABFNP030000792">
    <property type="protein sequence ID" value="CAI6087165.1"/>
    <property type="molecule type" value="Genomic_DNA"/>
</dbReference>